<comment type="caution">
    <text evidence="1">The sequence shown here is derived from an EMBL/GenBank/DDBJ whole genome shotgun (WGS) entry which is preliminary data.</text>
</comment>
<protein>
    <submittedName>
        <fullName evidence="1">Nucleotidyltransferase</fullName>
    </submittedName>
</protein>
<sequence>MTMAQIELPREKIAEFCKKWKIREFSFFGSVLRDDFRPDSDIDVLVTFEEDARHTLFDLVHMQDELKQIFGRDVDLVSRRGIESSRNHIRRDAILNSAEAIYAA</sequence>
<name>A0AC61L1T4_9EURY</name>
<reference evidence="1" key="1">
    <citation type="submission" date="2018-01" db="EMBL/GenBank/DDBJ databases">
        <authorList>
            <person name="Krukenberg V."/>
        </authorList>
    </citation>
    <scope>NUCLEOTIDE SEQUENCE</scope>
    <source>
        <strain evidence="1">E20ANME2</strain>
    </source>
</reference>
<evidence type="ECO:0000313" key="2">
    <source>
        <dbReference type="Proteomes" id="UP000248329"/>
    </source>
</evidence>
<evidence type="ECO:0000313" key="1">
    <source>
        <dbReference type="EMBL" id="PXF60041.1"/>
    </source>
</evidence>
<dbReference type="EMBL" id="PQXF01000019">
    <property type="protein sequence ID" value="PXF60041.1"/>
    <property type="molecule type" value="Genomic_DNA"/>
</dbReference>
<gene>
    <name evidence="1" type="ORF">C4B59_10005</name>
</gene>
<dbReference type="Proteomes" id="UP000248329">
    <property type="component" value="Unassembled WGS sequence"/>
</dbReference>
<proteinExistence type="predicted"/>
<accession>A0AC61L1T4</accession>
<organism evidence="1 2">
    <name type="scientific">Candidatus Methanogaster sp</name>
    <dbReference type="NCBI Taxonomy" id="3386292"/>
    <lineage>
        <taxon>Archaea</taxon>
        <taxon>Methanobacteriati</taxon>
        <taxon>Methanobacteriota</taxon>
        <taxon>Stenosarchaea group</taxon>
        <taxon>Methanomicrobia</taxon>
        <taxon>Methanosarcinales</taxon>
        <taxon>ANME-2 cluster</taxon>
        <taxon>Candidatus Methanogasteraceae</taxon>
        <taxon>Candidatus Methanogaster</taxon>
    </lineage>
</organism>